<dbReference type="EMBL" id="JBHLXE010000013">
    <property type="protein sequence ID" value="MFC0178679.1"/>
    <property type="molecule type" value="Genomic_DNA"/>
</dbReference>
<dbReference type="PANTHER" id="PTHR43137">
    <property type="entry name" value="DIHYDROOROTASE"/>
    <property type="match status" value="1"/>
</dbReference>
<name>A0ABV6C6S7_9GAMM</name>
<dbReference type="InterPro" id="IPR006680">
    <property type="entry name" value="Amidohydro-rel"/>
</dbReference>
<dbReference type="GO" id="GO:0004151">
    <property type="term" value="F:dihydroorotase activity"/>
    <property type="evidence" value="ECO:0007669"/>
    <property type="project" value="UniProtKB-EC"/>
</dbReference>
<keyword evidence="7 9" id="KW-0862">Zinc</keyword>
<dbReference type="Gene3D" id="3.20.20.140">
    <property type="entry name" value="Metal-dependent hydrolases"/>
    <property type="match status" value="1"/>
</dbReference>
<organism evidence="12 13">
    <name type="scientific">Thorsellia kenyensis</name>
    <dbReference type="NCBI Taxonomy" id="1549888"/>
    <lineage>
        <taxon>Bacteria</taxon>
        <taxon>Pseudomonadati</taxon>
        <taxon>Pseudomonadota</taxon>
        <taxon>Gammaproteobacteria</taxon>
        <taxon>Enterobacterales</taxon>
        <taxon>Thorselliaceae</taxon>
        <taxon>Thorsellia</taxon>
    </lineage>
</organism>
<dbReference type="PANTHER" id="PTHR43137:SF1">
    <property type="entry name" value="DIHYDROOROTASE"/>
    <property type="match status" value="1"/>
</dbReference>
<comment type="function">
    <text evidence="1 9">Catalyzes the reversible cyclization of carbamoyl aspartate to dihydroorotate.</text>
</comment>
<dbReference type="Proteomes" id="UP001589758">
    <property type="component" value="Unassembled WGS sequence"/>
</dbReference>
<comment type="subunit">
    <text evidence="9">Homodimer.</text>
</comment>
<feature type="binding site" evidence="9">
    <location>
        <position position="142"/>
    </location>
    <ligand>
        <name>substrate</name>
    </ligand>
</feature>
<comment type="caution">
    <text evidence="12">The sequence shown here is derived from an EMBL/GenBank/DDBJ whole genome shotgun (WGS) entry which is preliminary data.</text>
</comment>
<comment type="catalytic activity">
    <reaction evidence="9 10">
        <text>(S)-dihydroorotate + H2O = N-carbamoyl-L-aspartate + H(+)</text>
        <dbReference type="Rhea" id="RHEA:24296"/>
        <dbReference type="ChEBI" id="CHEBI:15377"/>
        <dbReference type="ChEBI" id="CHEBI:15378"/>
        <dbReference type="ChEBI" id="CHEBI:30864"/>
        <dbReference type="ChEBI" id="CHEBI:32814"/>
        <dbReference type="EC" id="3.5.2.3"/>
    </reaction>
</comment>
<keyword evidence="8 9" id="KW-0665">Pyrimidine biosynthesis</keyword>
<dbReference type="RefSeq" id="WP_385875535.1">
    <property type="nucleotide sequence ID" value="NZ_JBHLXE010000013.1"/>
</dbReference>
<accession>A0ABV6C6S7</accession>
<comment type="cofactor">
    <cofactor evidence="9 10">
        <name>Zn(2+)</name>
        <dbReference type="ChEBI" id="CHEBI:29105"/>
    </cofactor>
    <text evidence="9 10">Binds 2 Zn(2+) ions per subunit.</text>
</comment>
<comment type="pathway">
    <text evidence="2 9 10">Pyrimidine metabolism; UMP biosynthesis via de novo pathway; (S)-dihydroorotate from bicarbonate: step 3/3.</text>
</comment>
<dbReference type="NCBIfam" id="TIGR00856">
    <property type="entry name" value="pyrC_dimer"/>
    <property type="match status" value="1"/>
</dbReference>
<proteinExistence type="inferred from homology"/>
<dbReference type="SUPFAM" id="SSF51556">
    <property type="entry name" value="Metallo-dependent hydrolases"/>
    <property type="match status" value="1"/>
</dbReference>
<evidence type="ECO:0000256" key="8">
    <source>
        <dbReference type="ARBA" id="ARBA00022975"/>
    </source>
</evidence>
<dbReference type="EC" id="3.5.2.3" evidence="4 9"/>
<feature type="modified residue" description="N6-carboxylysine" evidence="9">
    <location>
        <position position="105"/>
    </location>
</feature>
<protein>
    <recommendedName>
        <fullName evidence="4 9">Dihydroorotase</fullName>
        <shortName evidence="9">DHOase</shortName>
        <ecNumber evidence="4 9">3.5.2.3</ecNumber>
    </recommendedName>
</protein>
<evidence type="ECO:0000256" key="9">
    <source>
        <dbReference type="HAMAP-Rule" id="MF_00219"/>
    </source>
</evidence>
<evidence type="ECO:0000256" key="10">
    <source>
        <dbReference type="RuleBase" id="RU003440"/>
    </source>
</evidence>
<evidence type="ECO:0000256" key="6">
    <source>
        <dbReference type="ARBA" id="ARBA00022801"/>
    </source>
</evidence>
<evidence type="ECO:0000313" key="13">
    <source>
        <dbReference type="Proteomes" id="UP001589758"/>
    </source>
</evidence>
<sequence>MQTTLSPQSITLRKPDDWHLHLRDEDILKAVLPYTSRHFKRAIIMPNLTKPITTLEAAQAYRDRVIAAIPSGDEFMPLMTCYLSRDLNKSTLIEGKRSGLITATKLYPAHATTNSSHGIADIKEAYELFETMQKIGMPLLIHGEVTDKEIDIFDREAVFIERTLLPLRKHFPELKIVLEHITTKEAAEFILAADDYTAATITPQHLLFNRNDMLVGGIRPHLFCLPILKRNIHQKALRQAIASGNKRLFLGTDSAPHFKHLKESACGCAGAFNSLNALSIYTQVFDEMNALEYLEAFCSENGARFYEMPLNEGTITMTKLPELQPTEISVNEHVIVPFMAGETLPWQVS</sequence>
<feature type="binding site" evidence="9">
    <location>
        <position position="253"/>
    </location>
    <ligand>
        <name>Zn(2+)</name>
        <dbReference type="ChEBI" id="CHEBI:29105"/>
        <label>1</label>
    </ligand>
</feature>
<feature type="binding site" evidence="9">
    <location>
        <position position="257"/>
    </location>
    <ligand>
        <name>substrate</name>
    </ligand>
</feature>
<feature type="binding site" evidence="9">
    <location>
        <position position="225"/>
    </location>
    <ligand>
        <name>substrate</name>
    </ligand>
</feature>
<dbReference type="InterPro" id="IPR032466">
    <property type="entry name" value="Metal_Hydrolase"/>
</dbReference>
<feature type="binding site" evidence="9">
    <location>
        <position position="180"/>
    </location>
    <ligand>
        <name>Zn(2+)</name>
        <dbReference type="ChEBI" id="CHEBI:29105"/>
        <label>2</label>
    </ligand>
</feature>
<evidence type="ECO:0000256" key="5">
    <source>
        <dbReference type="ARBA" id="ARBA00022723"/>
    </source>
</evidence>
<feature type="binding site" evidence="9">
    <location>
        <begin position="21"/>
        <end position="23"/>
    </location>
    <ligand>
        <name>substrate</name>
    </ligand>
</feature>
<dbReference type="Pfam" id="PF01979">
    <property type="entry name" value="Amidohydro_1"/>
    <property type="match status" value="1"/>
</dbReference>
<feature type="binding site" description="via carbamate group" evidence="9">
    <location>
        <position position="105"/>
    </location>
    <ligand>
        <name>Zn(2+)</name>
        <dbReference type="ChEBI" id="CHEBI:29105"/>
        <label>2</label>
    </ligand>
</feature>
<evidence type="ECO:0000256" key="4">
    <source>
        <dbReference type="ARBA" id="ARBA00012860"/>
    </source>
</evidence>
<feature type="domain" description="Amidohydrolase-related" evidence="11">
    <location>
        <begin position="17"/>
        <end position="342"/>
    </location>
</feature>
<dbReference type="InterPro" id="IPR002195">
    <property type="entry name" value="Dihydroorotase_CS"/>
</dbReference>
<keyword evidence="13" id="KW-1185">Reference proteome</keyword>
<reference evidence="12 13" key="1">
    <citation type="submission" date="2024-09" db="EMBL/GenBank/DDBJ databases">
        <authorList>
            <person name="Sun Q."/>
            <person name="Mori K."/>
        </authorList>
    </citation>
    <scope>NUCLEOTIDE SEQUENCE [LARGE SCALE GENOMIC DNA]</scope>
    <source>
        <strain evidence="12 13">CCM 8545</strain>
    </source>
</reference>
<evidence type="ECO:0000256" key="1">
    <source>
        <dbReference type="ARBA" id="ARBA00002368"/>
    </source>
</evidence>
<evidence type="ECO:0000313" key="12">
    <source>
        <dbReference type="EMBL" id="MFC0178679.1"/>
    </source>
</evidence>
<keyword evidence="5 9" id="KW-0479">Metal-binding</keyword>
<dbReference type="PROSITE" id="PS00483">
    <property type="entry name" value="DIHYDROOROTASE_2"/>
    <property type="match status" value="1"/>
</dbReference>
<feature type="binding site" evidence="9">
    <location>
        <position position="269"/>
    </location>
    <ligand>
        <name>substrate</name>
    </ligand>
</feature>
<feature type="binding site" evidence="9">
    <location>
        <position position="19"/>
    </location>
    <ligand>
        <name>Zn(2+)</name>
        <dbReference type="ChEBI" id="CHEBI:29105"/>
        <label>1</label>
    </ligand>
</feature>
<evidence type="ECO:0000256" key="3">
    <source>
        <dbReference type="ARBA" id="ARBA00005631"/>
    </source>
</evidence>
<gene>
    <name evidence="9 12" type="primary">pyrC</name>
    <name evidence="12" type="ORF">ACFFIT_00935</name>
</gene>
<feature type="binding site" evidence="9">
    <location>
        <position position="47"/>
    </location>
    <ligand>
        <name>substrate</name>
    </ligand>
</feature>
<evidence type="ECO:0000259" key="11">
    <source>
        <dbReference type="Pfam" id="PF01979"/>
    </source>
</evidence>
<dbReference type="CDD" id="cd01294">
    <property type="entry name" value="DHOase"/>
    <property type="match status" value="1"/>
</dbReference>
<evidence type="ECO:0000256" key="7">
    <source>
        <dbReference type="ARBA" id="ARBA00022833"/>
    </source>
</evidence>
<comment type="similarity">
    <text evidence="3 9 10">Belongs to the metallo-dependent hydrolases superfamily. DHOase family. Class II DHOase subfamily.</text>
</comment>
<dbReference type="HAMAP" id="MF_00219">
    <property type="entry name" value="PyrC_classII"/>
    <property type="match status" value="1"/>
</dbReference>
<feature type="active site" evidence="9">
    <location>
        <position position="253"/>
    </location>
</feature>
<keyword evidence="6 9" id="KW-0378">Hydrolase</keyword>
<feature type="binding site" description="via carbamate group" evidence="9">
    <location>
        <position position="105"/>
    </location>
    <ligand>
        <name>Zn(2+)</name>
        <dbReference type="ChEBI" id="CHEBI:29105"/>
        <label>1</label>
    </ligand>
</feature>
<evidence type="ECO:0000256" key="2">
    <source>
        <dbReference type="ARBA" id="ARBA00004880"/>
    </source>
</evidence>
<dbReference type="InterPro" id="IPR004721">
    <property type="entry name" value="DHOdimr"/>
</dbReference>
<dbReference type="PIRSF" id="PIRSF001237">
    <property type="entry name" value="DHOdimr"/>
    <property type="match status" value="1"/>
</dbReference>
<feature type="binding site" evidence="9">
    <location>
        <position position="142"/>
    </location>
    <ligand>
        <name>Zn(2+)</name>
        <dbReference type="ChEBI" id="CHEBI:29105"/>
        <label>2</label>
    </ligand>
</feature>
<feature type="binding site" evidence="9">
    <location>
        <position position="21"/>
    </location>
    <ligand>
        <name>Zn(2+)</name>
        <dbReference type="ChEBI" id="CHEBI:29105"/>
        <label>1</label>
    </ligand>
</feature>